<dbReference type="PROSITE" id="PS00178">
    <property type="entry name" value="AA_TRNA_LIGASE_I"/>
    <property type="match status" value="1"/>
</dbReference>
<dbReference type="PANTHER" id="PTHR43311:SF1">
    <property type="entry name" value="GLUTAMYL-Q TRNA(ASP) SYNTHETASE"/>
    <property type="match status" value="1"/>
</dbReference>
<sequence>MFDPRAASSRSAPPPRGRVTRFAPSPTGWLHLGHAHSALFAARQATAVPGGRFLLRIEDIDTGRCRPEYDAGLREDLAWLGLTWEEPVRRQSDHLAEHAVALDHLRALGLLYPCFCTRKDIQAEIAASPSAPHGPDGPLYPGTCRALDPAERADRLAAGEPHALRLDMARAEAHADAGGSPALTWHDAGAGSQCARPSLFGDVVLARKDIPTSYHLAVTLDDAAQGVTLVTRGQDLFEATHVHRLLQALLDLPVPEYHHHGLLTDAAGRRLAKRDNARAVRTLREAGVPPADVRAMAGVPDA</sequence>
<dbReference type="SUPFAM" id="SSF52374">
    <property type="entry name" value="Nucleotidylyl transferase"/>
    <property type="match status" value="1"/>
</dbReference>
<proteinExistence type="inferred from homology"/>
<dbReference type="RefSeq" id="WP_150062858.1">
    <property type="nucleotide sequence ID" value="NZ_JACHII010000009.1"/>
</dbReference>
<comment type="caution">
    <text evidence="10">The sequence shown here is derived from an EMBL/GenBank/DDBJ whole genome shotgun (WGS) entry which is preliminary data.</text>
</comment>
<accession>A0A5M6IC36</accession>
<dbReference type="Pfam" id="PF00749">
    <property type="entry name" value="tRNA-synt_1c"/>
    <property type="match status" value="1"/>
</dbReference>
<keyword evidence="5 7" id="KW-0067">ATP-binding</keyword>
<evidence type="ECO:0000256" key="3">
    <source>
        <dbReference type="ARBA" id="ARBA00022741"/>
    </source>
</evidence>
<keyword evidence="4" id="KW-0862">Zinc</keyword>
<evidence type="ECO:0000256" key="1">
    <source>
        <dbReference type="ARBA" id="ARBA00022598"/>
    </source>
</evidence>
<feature type="domain" description="Glutamyl/glutaminyl-tRNA synthetase class Ib catalytic" evidence="9">
    <location>
        <begin position="19"/>
        <end position="291"/>
    </location>
</feature>
<evidence type="ECO:0000256" key="5">
    <source>
        <dbReference type="ARBA" id="ARBA00022840"/>
    </source>
</evidence>
<keyword evidence="7" id="KW-0648">Protein biosynthesis</keyword>
<gene>
    <name evidence="10" type="ORF">F1188_12825</name>
</gene>
<evidence type="ECO:0000313" key="10">
    <source>
        <dbReference type="EMBL" id="KAA5605188.1"/>
    </source>
</evidence>
<dbReference type="GO" id="GO:0004818">
    <property type="term" value="F:glutamate-tRNA ligase activity"/>
    <property type="evidence" value="ECO:0007669"/>
    <property type="project" value="TreeGrafter"/>
</dbReference>
<keyword evidence="1 7" id="KW-0436">Ligase</keyword>
<dbReference type="GO" id="GO:0005524">
    <property type="term" value="F:ATP binding"/>
    <property type="evidence" value="ECO:0007669"/>
    <property type="project" value="UniProtKB-KW"/>
</dbReference>
<dbReference type="EC" id="6.1.1.-" evidence="10"/>
<keyword evidence="6 7" id="KW-0030">Aminoacyl-tRNA synthetase</keyword>
<dbReference type="AlphaFoldDB" id="A0A5M6IC36"/>
<name>A0A5M6IC36_9PROT</name>
<dbReference type="EMBL" id="VWPJ01000011">
    <property type="protein sequence ID" value="KAA5605188.1"/>
    <property type="molecule type" value="Genomic_DNA"/>
</dbReference>
<evidence type="ECO:0000259" key="9">
    <source>
        <dbReference type="Pfam" id="PF00749"/>
    </source>
</evidence>
<keyword evidence="2" id="KW-0479">Metal-binding</keyword>
<evidence type="ECO:0000313" key="11">
    <source>
        <dbReference type="Proteomes" id="UP000324065"/>
    </source>
</evidence>
<dbReference type="GO" id="GO:0005829">
    <property type="term" value="C:cytosol"/>
    <property type="evidence" value="ECO:0007669"/>
    <property type="project" value="TreeGrafter"/>
</dbReference>
<dbReference type="NCBIfam" id="NF004315">
    <property type="entry name" value="PRK05710.1-4"/>
    <property type="match status" value="1"/>
</dbReference>
<organism evidence="10 11">
    <name type="scientific">Roseospira marina</name>
    <dbReference type="NCBI Taxonomy" id="140057"/>
    <lineage>
        <taxon>Bacteria</taxon>
        <taxon>Pseudomonadati</taxon>
        <taxon>Pseudomonadota</taxon>
        <taxon>Alphaproteobacteria</taxon>
        <taxon>Rhodospirillales</taxon>
        <taxon>Rhodospirillaceae</taxon>
        <taxon>Roseospira</taxon>
    </lineage>
</organism>
<dbReference type="InterPro" id="IPR014729">
    <property type="entry name" value="Rossmann-like_a/b/a_fold"/>
</dbReference>
<keyword evidence="11" id="KW-1185">Reference proteome</keyword>
<evidence type="ECO:0000256" key="6">
    <source>
        <dbReference type="ARBA" id="ARBA00023146"/>
    </source>
</evidence>
<dbReference type="PANTHER" id="PTHR43311">
    <property type="entry name" value="GLUTAMATE--TRNA LIGASE"/>
    <property type="match status" value="1"/>
</dbReference>
<dbReference type="Proteomes" id="UP000324065">
    <property type="component" value="Unassembled WGS sequence"/>
</dbReference>
<dbReference type="Gene3D" id="3.40.50.620">
    <property type="entry name" value="HUPs"/>
    <property type="match status" value="1"/>
</dbReference>
<reference evidence="10 11" key="1">
    <citation type="submission" date="2019-09" db="EMBL/GenBank/DDBJ databases">
        <title>Genome sequence of Roseospira marina, one of the more divergent members of the non-sulfur purple photosynthetic bacterial family, the Rhodospirillaceae.</title>
        <authorList>
            <person name="Meyer T."/>
            <person name="Kyndt J."/>
        </authorList>
    </citation>
    <scope>NUCLEOTIDE SEQUENCE [LARGE SCALE GENOMIC DNA]</scope>
    <source>
        <strain evidence="10 11">DSM 15113</strain>
    </source>
</reference>
<dbReference type="InterPro" id="IPR049940">
    <property type="entry name" value="GluQ/Sye"/>
</dbReference>
<keyword evidence="3 7" id="KW-0547">Nucleotide-binding</keyword>
<evidence type="ECO:0000256" key="7">
    <source>
        <dbReference type="RuleBase" id="RU363037"/>
    </source>
</evidence>
<evidence type="ECO:0000256" key="2">
    <source>
        <dbReference type="ARBA" id="ARBA00022723"/>
    </source>
</evidence>
<evidence type="ECO:0000256" key="4">
    <source>
        <dbReference type="ARBA" id="ARBA00022833"/>
    </source>
</evidence>
<dbReference type="InterPro" id="IPR000924">
    <property type="entry name" value="Glu/Gln-tRNA-synth"/>
</dbReference>
<feature type="region of interest" description="Disordered" evidence="8">
    <location>
        <begin position="1"/>
        <end position="20"/>
    </location>
</feature>
<dbReference type="GO" id="GO:0006424">
    <property type="term" value="P:glutamyl-tRNA aminoacylation"/>
    <property type="evidence" value="ECO:0007669"/>
    <property type="project" value="TreeGrafter"/>
</dbReference>
<comment type="similarity">
    <text evidence="7">Belongs to the class-I aminoacyl-tRNA synthetase family.</text>
</comment>
<evidence type="ECO:0000256" key="8">
    <source>
        <dbReference type="SAM" id="MobiDB-lite"/>
    </source>
</evidence>
<feature type="compositionally biased region" description="Low complexity" evidence="8">
    <location>
        <begin position="1"/>
        <end position="11"/>
    </location>
</feature>
<dbReference type="OrthoDB" id="9807503at2"/>
<dbReference type="InterPro" id="IPR001412">
    <property type="entry name" value="aa-tRNA-synth_I_CS"/>
</dbReference>
<dbReference type="InterPro" id="IPR020058">
    <property type="entry name" value="Glu/Gln-tRNA-synth_Ib_cat-dom"/>
</dbReference>
<protein>
    <submittedName>
        <fullName evidence="10">tRNA glutamyl-Q(34) synthetase GluQRS</fullName>
        <ecNumber evidence="10">6.1.1.-</ecNumber>
    </submittedName>
</protein>
<dbReference type="PRINTS" id="PR00987">
    <property type="entry name" value="TRNASYNTHGLU"/>
</dbReference>